<dbReference type="Gene3D" id="1.20.1250.20">
    <property type="entry name" value="MFS general substrate transporter like domains"/>
    <property type="match status" value="1"/>
</dbReference>
<feature type="transmembrane region" description="Helical" evidence="5">
    <location>
        <begin position="183"/>
        <end position="205"/>
    </location>
</feature>
<dbReference type="PROSITE" id="PS00216">
    <property type="entry name" value="SUGAR_TRANSPORT_1"/>
    <property type="match status" value="1"/>
</dbReference>
<keyword evidence="8" id="KW-1185">Reference proteome</keyword>
<dbReference type="EMBL" id="JAVFWL010000004">
    <property type="protein sequence ID" value="KAK6750328.1"/>
    <property type="molecule type" value="Genomic_DNA"/>
</dbReference>
<dbReference type="InterPro" id="IPR005828">
    <property type="entry name" value="MFS_sugar_transport-like"/>
</dbReference>
<dbReference type="InterPro" id="IPR005829">
    <property type="entry name" value="Sugar_transporter_CS"/>
</dbReference>
<dbReference type="PRINTS" id="PR00171">
    <property type="entry name" value="SUGRTRNSPORT"/>
</dbReference>
<feature type="transmembrane region" description="Helical" evidence="5">
    <location>
        <begin position="296"/>
        <end position="321"/>
    </location>
</feature>
<dbReference type="PANTHER" id="PTHR23503:SF96">
    <property type="entry name" value="MAJOR FACILITATOR SUPERFAMILY (MFS) PROFILE DOMAIN-CONTAINING PROTEIN"/>
    <property type="match status" value="1"/>
</dbReference>
<protein>
    <recommendedName>
        <fullName evidence="6">Major facilitator superfamily (MFS) profile domain-containing protein</fullName>
    </recommendedName>
</protein>
<evidence type="ECO:0000256" key="4">
    <source>
        <dbReference type="ARBA" id="ARBA00023136"/>
    </source>
</evidence>
<feature type="transmembrane region" description="Helical" evidence="5">
    <location>
        <begin position="360"/>
        <end position="383"/>
    </location>
</feature>
<feature type="transmembrane region" description="Helical" evidence="5">
    <location>
        <begin position="426"/>
        <end position="447"/>
    </location>
</feature>
<dbReference type="InterPro" id="IPR003663">
    <property type="entry name" value="Sugar/inositol_transpt"/>
</dbReference>
<feature type="transmembrane region" description="Helical" evidence="5">
    <location>
        <begin position="333"/>
        <end position="353"/>
    </location>
</feature>
<feature type="transmembrane region" description="Helical" evidence="5">
    <location>
        <begin position="28"/>
        <end position="48"/>
    </location>
</feature>
<dbReference type="Pfam" id="PF00083">
    <property type="entry name" value="Sugar_tr"/>
    <property type="match status" value="1"/>
</dbReference>
<feature type="transmembrane region" description="Helical" evidence="5">
    <location>
        <begin position="459"/>
        <end position="478"/>
    </location>
</feature>
<evidence type="ECO:0000256" key="5">
    <source>
        <dbReference type="SAM" id="Phobius"/>
    </source>
</evidence>
<accession>A0ABR1DIP3</accession>
<dbReference type="PROSITE" id="PS50850">
    <property type="entry name" value="MFS"/>
    <property type="match status" value="1"/>
</dbReference>
<keyword evidence="3 5" id="KW-1133">Transmembrane helix</keyword>
<keyword evidence="4 5" id="KW-0472">Membrane</keyword>
<reference evidence="7 8" key="1">
    <citation type="submission" date="2023-08" db="EMBL/GenBank/DDBJ databases">
        <title>A Necator americanus chromosomal reference genome.</title>
        <authorList>
            <person name="Ilik V."/>
            <person name="Petrzelkova K.J."/>
            <person name="Pardy F."/>
            <person name="Fuh T."/>
            <person name="Niatou-Singa F.S."/>
            <person name="Gouil Q."/>
            <person name="Baker L."/>
            <person name="Ritchie M.E."/>
            <person name="Jex A.R."/>
            <person name="Gazzola D."/>
            <person name="Li H."/>
            <person name="Toshio Fujiwara R."/>
            <person name="Zhan B."/>
            <person name="Aroian R.V."/>
            <person name="Pafco B."/>
            <person name="Schwarz E.M."/>
        </authorList>
    </citation>
    <scope>NUCLEOTIDE SEQUENCE [LARGE SCALE GENOMIC DNA]</scope>
    <source>
        <strain evidence="7 8">Aroian</strain>
        <tissue evidence="7">Whole animal</tissue>
    </source>
</reference>
<dbReference type="Proteomes" id="UP001303046">
    <property type="component" value="Unassembled WGS sequence"/>
</dbReference>
<evidence type="ECO:0000313" key="7">
    <source>
        <dbReference type="EMBL" id="KAK6750328.1"/>
    </source>
</evidence>
<evidence type="ECO:0000256" key="2">
    <source>
        <dbReference type="ARBA" id="ARBA00022692"/>
    </source>
</evidence>
<dbReference type="PANTHER" id="PTHR23503">
    <property type="entry name" value="SOLUTE CARRIER FAMILY 2"/>
    <property type="match status" value="1"/>
</dbReference>
<feature type="domain" description="Major facilitator superfamily (MFS) profile" evidence="6">
    <location>
        <begin position="32"/>
        <end position="482"/>
    </location>
</feature>
<sequence>MEDPAVYKSLIEKTRPQRKNSSLPPSKLLLTAILVALGGPFNFGYQLLITNPAQEAFLQFLNGSHFLSKNEYLEREELEGRWSFIISLFFWGCTTGAFLIRGLSDKFGRKIALQISHALQIASCGLTIFSYLQTNTATYAVARFLLGFSITISLGIAPMFITECRNAGIPHFSPKECRGVTSLTNGVVLQIALVVGAVLAMPQLFGTVHDWWKLYAAELILTTLVMLLVPFIHDSPGFLHSRGLGHDSQRSLSFYHSIEGSALKLTMRQLEEENGDGQQLGLISVWKDQTARRGTLVGAVVMMSMAMSGIAAINAFAFEILLSTGLDVLQASIGNIIICIMSLLGILTSSFIIDRFGRRILLLSTYTLLAVINIAIAALMFGFEYAKVGYPLLIAICVFNFVFAAGPGPVSLFITAELVGQSARGAACTWVNVLMCLLRSLLTASYLPLKNLIGQPLSYFLLFFPPMVLTVFLLYFFLPETKGKTPTEVEDEWENLPKLCKSRQSHEKPGVEVKVQFS</sequence>
<gene>
    <name evidence="7" type="primary">Necator_chrIV.g15646</name>
    <name evidence="7" type="ORF">RB195_002351</name>
</gene>
<feature type="transmembrane region" description="Helical" evidence="5">
    <location>
        <begin position="389"/>
        <end position="414"/>
    </location>
</feature>
<dbReference type="InterPro" id="IPR036259">
    <property type="entry name" value="MFS_trans_sf"/>
</dbReference>
<evidence type="ECO:0000313" key="8">
    <source>
        <dbReference type="Proteomes" id="UP001303046"/>
    </source>
</evidence>
<evidence type="ECO:0000259" key="6">
    <source>
        <dbReference type="PROSITE" id="PS50850"/>
    </source>
</evidence>
<evidence type="ECO:0000256" key="3">
    <source>
        <dbReference type="ARBA" id="ARBA00022989"/>
    </source>
</evidence>
<evidence type="ECO:0000256" key="1">
    <source>
        <dbReference type="ARBA" id="ARBA00004141"/>
    </source>
</evidence>
<feature type="transmembrane region" description="Helical" evidence="5">
    <location>
        <begin position="144"/>
        <end position="162"/>
    </location>
</feature>
<keyword evidence="2 5" id="KW-0812">Transmembrane</keyword>
<feature type="transmembrane region" description="Helical" evidence="5">
    <location>
        <begin position="82"/>
        <end position="100"/>
    </location>
</feature>
<organism evidence="7 8">
    <name type="scientific">Necator americanus</name>
    <name type="common">Human hookworm</name>
    <dbReference type="NCBI Taxonomy" id="51031"/>
    <lineage>
        <taxon>Eukaryota</taxon>
        <taxon>Metazoa</taxon>
        <taxon>Ecdysozoa</taxon>
        <taxon>Nematoda</taxon>
        <taxon>Chromadorea</taxon>
        <taxon>Rhabditida</taxon>
        <taxon>Rhabditina</taxon>
        <taxon>Rhabditomorpha</taxon>
        <taxon>Strongyloidea</taxon>
        <taxon>Ancylostomatidae</taxon>
        <taxon>Bunostominae</taxon>
        <taxon>Necator</taxon>
    </lineage>
</organism>
<proteinExistence type="predicted"/>
<comment type="caution">
    <text evidence="7">The sequence shown here is derived from an EMBL/GenBank/DDBJ whole genome shotgun (WGS) entry which is preliminary data.</text>
</comment>
<dbReference type="InterPro" id="IPR020846">
    <property type="entry name" value="MFS_dom"/>
</dbReference>
<comment type="subcellular location">
    <subcellularLocation>
        <location evidence="1">Membrane</location>
        <topology evidence="1">Multi-pass membrane protein</topology>
    </subcellularLocation>
</comment>
<feature type="transmembrane region" description="Helical" evidence="5">
    <location>
        <begin position="112"/>
        <end position="132"/>
    </location>
</feature>
<dbReference type="InterPro" id="IPR045263">
    <property type="entry name" value="GLUT"/>
</dbReference>
<name>A0ABR1DIP3_NECAM</name>
<dbReference type="SUPFAM" id="SSF103473">
    <property type="entry name" value="MFS general substrate transporter"/>
    <property type="match status" value="1"/>
</dbReference>
<feature type="transmembrane region" description="Helical" evidence="5">
    <location>
        <begin position="211"/>
        <end position="232"/>
    </location>
</feature>